<evidence type="ECO:0000313" key="2">
    <source>
        <dbReference type="Proteomes" id="UP001348369"/>
    </source>
</evidence>
<name>A0ACD4ZFK9_9ACTN</name>
<protein>
    <submittedName>
        <fullName evidence="1">Uncharacterized protein</fullName>
    </submittedName>
</protein>
<gene>
    <name evidence="1" type="ORF">OG835_07075</name>
</gene>
<proteinExistence type="predicted"/>
<keyword evidence="2" id="KW-1185">Reference proteome</keyword>
<dbReference type="Proteomes" id="UP001348369">
    <property type="component" value="Chromosome"/>
</dbReference>
<accession>A0ACD4ZFK9</accession>
<sequence>MDAELVALASTAASTAVTLLVTDGWEKVTTGLASLWRRVHPDRPEVIEGELLEARTALLDAERTGDTTISEDMVAEWRNRLRRLVDADAEATADLRRLLATVLEPALAETGRREPSITMTAVVSDHGRVYQAGRDQHLSKEE</sequence>
<organism evidence="1 2">
    <name type="scientific">Streptomyces scopuliridis</name>
    <dbReference type="NCBI Taxonomy" id="452529"/>
    <lineage>
        <taxon>Bacteria</taxon>
        <taxon>Bacillati</taxon>
        <taxon>Actinomycetota</taxon>
        <taxon>Actinomycetes</taxon>
        <taxon>Kitasatosporales</taxon>
        <taxon>Streptomycetaceae</taxon>
        <taxon>Streptomyces</taxon>
    </lineage>
</organism>
<dbReference type="EMBL" id="CP109109">
    <property type="protein sequence ID" value="WSB96783.1"/>
    <property type="molecule type" value="Genomic_DNA"/>
</dbReference>
<evidence type="ECO:0000313" key="1">
    <source>
        <dbReference type="EMBL" id="WSB96783.1"/>
    </source>
</evidence>
<reference evidence="1" key="1">
    <citation type="submission" date="2022-10" db="EMBL/GenBank/DDBJ databases">
        <title>The complete genomes of actinobacterial strains from the NBC collection.</title>
        <authorList>
            <person name="Joergensen T.S."/>
            <person name="Alvarez Arevalo M."/>
            <person name="Sterndorff E.B."/>
            <person name="Faurdal D."/>
            <person name="Vuksanovic O."/>
            <person name="Mourched A.-S."/>
            <person name="Charusanti P."/>
            <person name="Shaw S."/>
            <person name="Blin K."/>
            <person name="Weber T."/>
        </authorList>
    </citation>
    <scope>NUCLEOTIDE SEQUENCE</scope>
    <source>
        <strain evidence="1">NBC 01771</strain>
    </source>
</reference>